<dbReference type="Proteomes" id="UP000308197">
    <property type="component" value="Unassembled WGS sequence"/>
</dbReference>
<accession>A0A5C3P275</accession>
<evidence type="ECO:0000256" key="1">
    <source>
        <dbReference type="SAM" id="MobiDB-lite"/>
    </source>
</evidence>
<gene>
    <name evidence="2" type="ORF">K466DRAFT_602738</name>
</gene>
<feature type="compositionally biased region" description="Polar residues" evidence="1">
    <location>
        <begin position="1"/>
        <end position="15"/>
    </location>
</feature>
<feature type="region of interest" description="Disordered" evidence="1">
    <location>
        <begin position="1"/>
        <end position="21"/>
    </location>
</feature>
<evidence type="ECO:0008006" key="4">
    <source>
        <dbReference type="Google" id="ProtNLM"/>
    </source>
</evidence>
<dbReference type="EMBL" id="ML211382">
    <property type="protein sequence ID" value="TFK83581.1"/>
    <property type="molecule type" value="Genomic_DNA"/>
</dbReference>
<name>A0A5C3P275_9APHY</name>
<evidence type="ECO:0000313" key="2">
    <source>
        <dbReference type="EMBL" id="TFK83581.1"/>
    </source>
</evidence>
<keyword evidence="3" id="KW-1185">Reference proteome</keyword>
<sequence>MTQLQLGRPSKASSTGRRDQTSNHTVVLNDDVLRSIFWLLDNVSLLLVMRTSPAIYWLALEVLLARGVTLKSEEATSSFCAFMSAQDFSRAPLIRNSLELSSSNLSPTTAQALCSTLRRTTRLQKISIRDVDKLFRTAPELVQVLAELQYLEEVDVVAQKWTDSVLIFLATLRSRLTHLNVQFPSSLTPDNCGRSSEIIPIELLQRSAHTLRHIRIENVTMSAWADIVLPQVVHLHATAVQLPSTDVLARTLPNLITLVVEEVYWDPEEPVDVDTAAARRCQNHYRQERYGSWPCLEWVTGPVVEVFSLGLVCPVYTLILESDRRSDMDWVMLETLLDFTPSLQELELTAIEDLYTLEWPYNGYEAVHDLTEFEGKAAHWEMHVWKTQDRLRETFEEYRNFFEKSRCKLHELILQLCTPCFIRDCDPTAEPSHQEQSLECPVVAGLRDYDVSGDAEAFFSAMPTLDTVELVLMHHDDLVTRYRCAPVDEPVYGSMALVRS</sequence>
<dbReference type="SUPFAM" id="SSF52047">
    <property type="entry name" value="RNI-like"/>
    <property type="match status" value="1"/>
</dbReference>
<proteinExistence type="predicted"/>
<dbReference type="Gene3D" id="3.80.10.10">
    <property type="entry name" value="Ribonuclease Inhibitor"/>
    <property type="match status" value="1"/>
</dbReference>
<dbReference type="InterPro" id="IPR032675">
    <property type="entry name" value="LRR_dom_sf"/>
</dbReference>
<dbReference type="AlphaFoldDB" id="A0A5C3P275"/>
<organism evidence="2 3">
    <name type="scientific">Polyporus arcularius HHB13444</name>
    <dbReference type="NCBI Taxonomy" id="1314778"/>
    <lineage>
        <taxon>Eukaryota</taxon>
        <taxon>Fungi</taxon>
        <taxon>Dikarya</taxon>
        <taxon>Basidiomycota</taxon>
        <taxon>Agaricomycotina</taxon>
        <taxon>Agaricomycetes</taxon>
        <taxon>Polyporales</taxon>
        <taxon>Polyporaceae</taxon>
        <taxon>Polyporus</taxon>
    </lineage>
</organism>
<evidence type="ECO:0000313" key="3">
    <source>
        <dbReference type="Proteomes" id="UP000308197"/>
    </source>
</evidence>
<dbReference type="InParanoid" id="A0A5C3P275"/>
<protein>
    <recommendedName>
        <fullName evidence="4">F-box domain-containing protein</fullName>
    </recommendedName>
</protein>
<reference evidence="2 3" key="1">
    <citation type="journal article" date="2019" name="Nat. Ecol. Evol.">
        <title>Megaphylogeny resolves global patterns of mushroom evolution.</title>
        <authorList>
            <person name="Varga T."/>
            <person name="Krizsan K."/>
            <person name="Foldi C."/>
            <person name="Dima B."/>
            <person name="Sanchez-Garcia M."/>
            <person name="Sanchez-Ramirez S."/>
            <person name="Szollosi G.J."/>
            <person name="Szarkandi J.G."/>
            <person name="Papp V."/>
            <person name="Albert L."/>
            <person name="Andreopoulos W."/>
            <person name="Angelini C."/>
            <person name="Antonin V."/>
            <person name="Barry K.W."/>
            <person name="Bougher N.L."/>
            <person name="Buchanan P."/>
            <person name="Buyck B."/>
            <person name="Bense V."/>
            <person name="Catcheside P."/>
            <person name="Chovatia M."/>
            <person name="Cooper J."/>
            <person name="Damon W."/>
            <person name="Desjardin D."/>
            <person name="Finy P."/>
            <person name="Geml J."/>
            <person name="Haridas S."/>
            <person name="Hughes K."/>
            <person name="Justo A."/>
            <person name="Karasinski D."/>
            <person name="Kautmanova I."/>
            <person name="Kiss B."/>
            <person name="Kocsube S."/>
            <person name="Kotiranta H."/>
            <person name="LaButti K.M."/>
            <person name="Lechner B.E."/>
            <person name="Liimatainen K."/>
            <person name="Lipzen A."/>
            <person name="Lukacs Z."/>
            <person name="Mihaltcheva S."/>
            <person name="Morgado L.N."/>
            <person name="Niskanen T."/>
            <person name="Noordeloos M.E."/>
            <person name="Ohm R.A."/>
            <person name="Ortiz-Santana B."/>
            <person name="Ovrebo C."/>
            <person name="Racz N."/>
            <person name="Riley R."/>
            <person name="Savchenko A."/>
            <person name="Shiryaev A."/>
            <person name="Soop K."/>
            <person name="Spirin V."/>
            <person name="Szebenyi C."/>
            <person name="Tomsovsky M."/>
            <person name="Tulloss R.E."/>
            <person name="Uehling J."/>
            <person name="Grigoriev I.V."/>
            <person name="Vagvolgyi C."/>
            <person name="Papp T."/>
            <person name="Martin F.M."/>
            <person name="Miettinen O."/>
            <person name="Hibbett D.S."/>
            <person name="Nagy L.G."/>
        </authorList>
    </citation>
    <scope>NUCLEOTIDE SEQUENCE [LARGE SCALE GENOMIC DNA]</scope>
    <source>
        <strain evidence="2 3">HHB13444</strain>
    </source>
</reference>